<evidence type="ECO:0000256" key="1">
    <source>
        <dbReference type="ARBA" id="ARBA00004123"/>
    </source>
</evidence>
<dbReference type="PANTHER" id="PTHR37534:SF3">
    <property type="entry name" value="ZN(II)2CYS6 TRANSCRIPTION FACTOR (EUROFUNG)"/>
    <property type="match status" value="1"/>
</dbReference>
<feature type="domain" description="Zn(2)-C6 fungal-type" evidence="4">
    <location>
        <begin position="23"/>
        <end position="53"/>
    </location>
</feature>
<dbReference type="OrthoDB" id="3251668at2759"/>
<dbReference type="SUPFAM" id="SSF57701">
    <property type="entry name" value="Zn2/Cys6 DNA-binding domain"/>
    <property type="match status" value="1"/>
</dbReference>
<dbReference type="InterPro" id="IPR036864">
    <property type="entry name" value="Zn2-C6_fun-type_DNA-bd_sf"/>
</dbReference>
<dbReference type="Gene3D" id="4.10.240.10">
    <property type="entry name" value="Zn(2)-C6 fungal-type DNA-binding domain"/>
    <property type="match status" value="1"/>
</dbReference>
<keyword evidence="2" id="KW-0539">Nucleus</keyword>
<dbReference type="STRING" id="675824.A0A1E3PUN6"/>
<dbReference type="PROSITE" id="PS00463">
    <property type="entry name" value="ZN2_CY6_FUNGAL_1"/>
    <property type="match status" value="1"/>
</dbReference>
<dbReference type="EMBL" id="KV454305">
    <property type="protein sequence ID" value="ODQ69149.1"/>
    <property type="molecule type" value="Genomic_DNA"/>
</dbReference>
<evidence type="ECO:0000256" key="2">
    <source>
        <dbReference type="ARBA" id="ARBA00023242"/>
    </source>
</evidence>
<feature type="compositionally biased region" description="Polar residues" evidence="3">
    <location>
        <begin position="140"/>
        <end position="162"/>
    </location>
</feature>
<organism evidence="5 6">
    <name type="scientific">Lipomyces starkeyi NRRL Y-11557</name>
    <dbReference type="NCBI Taxonomy" id="675824"/>
    <lineage>
        <taxon>Eukaryota</taxon>
        <taxon>Fungi</taxon>
        <taxon>Dikarya</taxon>
        <taxon>Ascomycota</taxon>
        <taxon>Saccharomycotina</taxon>
        <taxon>Lipomycetes</taxon>
        <taxon>Lipomycetales</taxon>
        <taxon>Lipomycetaceae</taxon>
        <taxon>Lipomyces</taxon>
    </lineage>
</organism>
<dbReference type="GO" id="GO:0005634">
    <property type="term" value="C:nucleus"/>
    <property type="evidence" value="ECO:0007669"/>
    <property type="project" value="UniProtKB-SubCell"/>
</dbReference>
<dbReference type="CDD" id="cd00067">
    <property type="entry name" value="GAL4"/>
    <property type="match status" value="1"/>
</dbReference>
<dbReference type="PROSITE" id="PS50048">
    <property type="entry name" value="ZN2_CY6_FUNGAL_2"/>
    <property type="match status" value="1"/>
</dbReference>
<reference evidence="5 6" key="1">
    <citation type="journal article" date="2016" name="Proc. Natl. Acad. Sci. U.S.A.">
        <title>Comparative genomics of biotechnologically important yeasts.</title>
        <authorList>
            <person name="Riley R."/>
            <person name="Haridas S."/>
            <person name="Wolfe K.H."/>
            <person name="Lopes M.R."/>
            <person name="Hittinger C.T."/>
            <person name="Goeker M."/>
            <person name="Salamov A.A."/>
            <person name="Wisecaver J.H."/>
            <person name="Long T.M."/>
            <person name="Calvey C.H."/>
            <person name="Aerts A.L."/>
            <person name="Barry K.W."/>
            <person name="Choi C."/>
            <person name="Clum A."/>
            <person name="Coughlan A.Y."/>
            <person name="Deshpande S."/>
            <person name="Douglass A.P."/>
            <person name="Hanson S.J."/>
            <person name="Klenk H.-P."/>
            <person name="LaButti K.M."/>
            <person name="Lapidus A."/>
            <person name="Lindquist E.A."/>
            <person name="Lipzen A.M."/>
            <person name="Meier-Kolthoff J.P."/>
            <person name="Ohm R.A."/>
            <person name="Otillar R.P."/>
            <person name="Pangilinan J.L."/>
            <person name="Peng Y."/>
            <person name="Rokas A."/>
            <person name="Rosa C.A."/>
            <person name="Scheuner C."/>
            <person name="Sibirny A.A."/>
            <person name="Slot J.C."/>
            <person name="Stielow J.B."/>
            <person name="Sun H."/>
            <person name="Kurtzman C.P."/>
            <person name="Blackwell M."/>
            <person name="Grigoriev I.V."/>
            <person name="Jeffries T.W."/>
        </authorList>
    </citation>
    <scope>NUCLEOTIDE SEQUENCE [LARGE SCALE GENOMIC DNA]</scope>
    <source>
        <strain evidence="5 6">NRRL Y-11557</strain>
    </source>
</reference>
<dbReference type="Proteomes" id="UP000094385">
    <property type="component" value="Unassembled WGS sequence"/>
</dbReference>
<evidence type="ECO:0000313" key="6">
    <source>
        <dbReference type="Proteomes" id="UP000094385"/>
    </source>
</evidence>
<accession>A0A1E3PUN6</accession>
<comment type="subcellular location">
    <subcellularLocation>
        <location evidence="1">Nucleus</location>
    </subcellularLocation>
</comment>
<dbReference type="GO" id="GO:0000981">
    <property type="term" value="F:DNA-binding transcription factor activity, RNA polymerase II-specific"/>
    <property type="evidence" value="ECO:0007669"/>
    <property type="project" value="InterPro"/>
</dbReference>
<gene>
    <name evidence="5" type="ORF">LIPSTDRAFT_76386</name>
</gene>
<name>A0A1E3PUN6_LIPST</name>
<proteinExistence type="predicted"/>
<evidence type="ECO:0000259" key="4">
    <source>
        <dbReference type="PROSITE" id="PS50048"/>
    </source>
</evidence>
<dbReference type="Pfam" id="PF11951">
    <property type="entry name" value="Fungal_trans_2"/>
    <property type="match status" value="1"/>
</dbReference>
<dbReference type="Pfam" id="PF00172">
    <property type="entry name" value="Zn_clus"/>
    <property type="match status" value="1"/>
</dbReference>
<dbReference type="GO" id="GO:0008270">
    <property type="term" value="F:zinc ion binding"/>
    <property type="evidence" value="ECO:0007669"/>
    <property type="project" value="InterPro"/>
</dbReference>
<dbReference type="GO" id="GO:0045944">
    <property type="term" value="P:positive regulation of transcription by RNA polymerase II"/>
    <property type="evidence" value="ECO:0007669"/>
    <property type="project" value="TreeGrafter"/>
</dbReference>
<dbReference type="InterPro" id="IPR021858">
    <property type="entry name" value="Fun_TF"/>
</dbReference>
<sequence>MTPPPVHFRKRKSRGRGLRVRTGCVICRQRHLKCDELRPSCGQCSRGGRICTYSSASVTSHIEISIAPIPSDQSSYGSVILPTTTTLQSSSSHEVDVLLPDMSQSESASPSNASDTNYQLADSATLNAKLPSISALLSPRTATSPEDNITTHVPTSDTTSAGKVTGHSRANPERVSSMISSDTTEFWSSDLASIKWLDLLAADAAEADENFSLVLFDDDGPGAMSAAQISHEEASLQIETSDTECILPITPQDTSIIETADSMTDQESQPPFELRESEVGLFNHFVLHLSRWIDIFDSGYHFGQDIPRLALRNASLLRSILALSARHLALQNKQSAKTYGAAAVKYYYETLRYLQAALKKNETYTGSDELIATTLVVSTYEMLGGSHSGWERHLQRVFWIQQSLNINGTSGGIRQAVWWAWLRQDIWAAFREQRRVLSSWKPLNSCSELDAFGLANRVVYILAQAVNFSSLTDAAGKLLERIEETNVLFGMLEEWSSSLGSEFQPIPVFPNMNQSTNFVFAPIYFRTALSGVALQLFHFARILVIVHRPVSFNGDPLREQLQTKRMQRLLQESISEICGIANGQDNDSACALMSLQCLYGAALCIVEKLEQQEVLALIEKRQEITKWPAYSLANELQKDWDAKEAERL</sequence>
<evidence type="ECO:0000256" key="3">
    <source>
        <dbReference type="SAM" id="MobiDB-lite"/>
    </source>
</evidence>
<keyword evidence="6" id="KW-1185">Reference proteome</keyword>
<protein>
    <recommendedName>
        <fullName evidence="4">Zn(2)-C6 fungal-type domain-containing protein</fullName>
    </recommendedName>
</protein>
<dbReference type="GO" id="GO:0000976">
    <property type="term" value="F:transcription cis-regulatory region binding"/>
    <property type="evidence" value="ECO:0007669"/>
    <property type="project" value="TreeGrafter"/>
</dbReference>
<dbReference type="SMART" id="SM00066">
    <property type="entry name" value="GAL4"/>
    <property type="match status" value="1"/>
</dbReference>
<dbReference type="PANTHER" id="PTHR37534">
    <property type="entry name" value="TRANSCRIPTIONAL ACTIVATOR PROTEIN UGA3"/>
    <property type="match status" value="1"/>
</dbReference>
<dbReference type="InterPro" id="IPR001138">
    <property type="entry name" value="Zn2Cys6_DnaBD"/>
</dbReference>
<feature type="region of interest" description="Disordered" evidence="3">
    <location>
        <begin position="139"/>
        <end position="177"/>
    </location>
</feature>
<evidence type="ECO:0000313" key="5">
    <source>
        <dbReference type="EMBL" id="ODQ69149.1"/>
    </source>
</evidence>
<dbReference type="AlphaFoldDB" id="A0A1E3PUN6"/>